<dbReference type="Pfam" id="PF20557">
    <property type="entry name" value="DnaT_2"/>
    <property type="match status" value="1"/>
</dbReference>
<protein>
    <recommendedName>
        <fullName evidence="1">Putative DnaT-like domain-containing protein</fullName>
    </recommendedName>
</protein>
<proteinExistence type="predicted"/>
<sequence>MSLVVETGSGLSTAEAYISASDFKTFCTNRGYRWEDYDDFQIEASLRMATGWIDTYSRYKGTRLLAAQALEFPREGLIDWSSYAVTGVPQRVKQACAELAFKGLTEPLYQDQDRGGEVISESVGGISVTYAAGAPTGKVWQFAVNLLKQYMRDPNQIGMPLWTEPAMASQFEIGMNDSPNTGLTSADLTE</sequence>
<feature type="domain" description="Putative DnaT-like" evidence="1">
    <location>
        <begin position="1"/>
        <end position="151"/>
    </location>
</feature>
<gene>
    <name evidence="2" type="ORF">UFOVP119_77</name>
</gene>
<dbReference type="EMBL" id="LR796238">
    <property type="protein sequence ID" value="CAB4130453.1"/>
    <property type="molecule type" value="Genomic_DNA"/>
</dbReference>
<accession>A0A6J5LAY7</accession>
<name>A0A6J5LAY7_9CAUD</name>
<evidence type="ECO:0000259" key="1">
    <source>
        <dbReference type="Pfam" id="PF20557"/>
    </source>
</evidence>
<organism evidence="2">
    <name type="scientific">uncultured Caudovirales phage</name>
    <dbReference type="NCBI Taxonomy" id="2100421"/>
    <lineage>
        <taxon>Viruses</taxon>
        <taxon>Duplodnaviria</taxon>
        <taxon>Heunggongvirae</taxon>
        <taxon>Uroviricota</taxon>
        <taxon>Caudoviricetes</taxon>
        <taxon>Peduoviridae</taxon>
        <taxon>Maltschvirus</taxon>
        <taxon>Maltschvirus maltsch</taxon>
    </lineage>
</organism>
<reference evidence="2" key="1">
    <citation type="submission" date="2020-04" db="EMBL/GenBank/DDBJ databases">
        <authorList>
            <person name="Chiriac C."/>
            <person name="Salcher M."/>
            <person name="Ghai R."/>
            <person name="Kavagutti S V."/>
        </authorList>
    </citation>
    <scope>NUCLEOTIDE SEQUENCE</scope>
</reference>
<dbReference type="InterPro" id="IPR046787">
    <property type="entry name" value="DnaT_2"/>
</dbReference>
<evidence type="ECO:0000313" key="2">
    <source>
        <dbReference type="EMBL" id="CAB4130453.1"/>
    </source>
</evidence>